<dbReference type="InterPro" id="IPR002201">
    <property type="entry name" value="Glyco_trans_9"/>
</dbReference>
<dbReference type="Pfam" id="PF01075">
    <property type="entry name" value="Glyco_transf_9"/>
    <property type="match status" value="1"/>
</dbReference>
<gene>
    <name evidence="3" type="ORF">EDC23_1472</name>
</gene>
<dbReference type="FunFam" id="3.40.50.2000:FF:000164">
    <property type="entry name" value="Lipopolysaccharide heptosyltransferase I"/>
    <property type="match status" value="1"/>
</dbReference>
<dbReference type="EMBL" id="SOQX01000003">
    <property type="protein sequence ID" value="TDY01583.1"/>
    <property type="molecule type" value="Genomic_DNA"/>
</dbReference>
<dbReference type="RefSeq" id="WP_134083288.1">
    <property type="nucleotide sequence ID" value="NZ_SOQX01000003.1"/>
</dbReference>
<organism evidence="3 4">
    <name type="scientific">Thiohalophilus thiocyanatoxydans</name>
    <dbReference type="NCBI Taxonomy" id="381308"/>
    <lineage>
        <taxon>Bacteria</taxon>
        <taxon>Pseudomonadati</taxon>
        <taxon>Pseudomonadota</taxon>
        <taxon>Gammaproteobacteria</taxon>
        <taxon>Thiohalomonadales</taxon>
        <taxon>Thiohalophilaceae</taxon>
        <taxon>Thiohalophilus</taxon>
    </lineage>
</organism>
<keyword evidence="4" id="KW-1185">Reference proteome</keyword>
<keyword evidence="1" id="KW-0328">Glycosyltransferase</keyword>
<dbReference type="GO" id="GO:0005829">
    <property type="term" value="C:cytosol"/>
    <property type="evidence" value="ECO:0007669"/>
    <property type="project" value="TreeGrafter"/>
</dbReference>
<dbReference type="SUPFAM" id="SSF53756">
    <property type="entry name" value="UDP-Glycosyltransferase/glycogen phosphorylase"/>
    <property type="match status" value="1"/>
</dbReference>
<evidence type="ECO:0000256" key="1">
    <source>
        <dbReference type="ARBA" id="ARBA00022676"/>
    </source>
</evidence>
<dbReference type="PANTHER" id="PTHR30160">
    <property type="entry name" value="TETRAACYLDISACCHARIDE 4'-KINASE-RELATED"/>
    <property type="match status" value="1"/>
</dbReference>
<evidence type="ECO:0000313" key="4">
    <source>
        <dbReference type="Proteomes" id="UP000294914"/>
    </source>
</evidence>
<dbReference type="GO" id="GO:0009244">
    <property type="term" value="P:lipopolysaccharide core region biosynthetic process"/>
    <property type="evidence" value="ECO:0007669"/>
    <property type="project" value="TreeGrafter"/>
</dbReference>
<dbReference type="OrthoDB" id="9781892at2"/>
<dbReference type="CDD" id="cd03789">
    <property type="entry name" value="GT9_LPS_heptosyltransferase"/>
    <property type="match status" value="1"/>
</dbReference>
<reference evidence="3 4" key="1">
    <citation type="submission" date="2019-03" db="EMBL/GenBank/DDBJ databases">
        <title>Genomic Encyclopedia of Type Strains, Phase IV (KMG-IV): sequencing the most valuable type-strain genomes for metagenomic binning, comparative biology and taxonomic classification.</title>
        <authorList>
            <person name="Goeker M."/>
        </authorList>
    </citation>
    <scope>NUCLEOTIDE SEQUENCE [LARGE SCALE GENOMIC DNA]</scope>
    <source>
        <strain evidence="3 4">DSM 16326</strain>
    </source>
</reference>
<accession>A0A4R8IW33</accession>
<keyword evidence="2 3" id="KW-0808">Transferase</keyword>
<proteinExistence type="predicted"/>
<dbReference type="AlphaFoldDB" id="A0A4R8IW33"/>
<evidence type="ECO:0000313" key="3">
    <source>
        <dbReference type="EMBL" id="TDY01583.1"/>
    </source>
</evidence>
<evidence type="ECO:0000256" key="2">
    <source>
        <dbReference type="ARBA" id="ARBA00022679"/>
    </source>
</evidence>
<name>A0A4R8IW33_9GAMM</name>
<dbReference type="InterPro" id="IPR051199">
    <property type="entry name" value="LPS_LOS_Heptosyltrfase"/>
</dbReference>
<sequence>MSLPFTTPPASLCILRLSAIGDICHTLPVVRTLQQAWPQTRLTWIIGKTEYALLQGIPDIEFIVFDKSRGFAAYRDVHRQLHGRRFDALLHMQVALRASLLSRLVNAPIRLGFDRARARDLQWLFTNHRIEARPHQHVMDGLFGFSQALGIEEKLLRWDIPIPAADRQTAEQLADPARPYLVISPGASSAYRNWHVAGYAQLAEYAATEHGLRVYLTGGNSATEQQLASAIEEKAPNANITNLIGKTSLKQLLAILEKAVVLVSPDSGPAHLATTVDTPVIGLYACANPDRTGPYLSRQWTINHYPDAVQEKFHKPVSALPWGIRVRDPGTMDRITVEEVESTLDRLLHSHQSTVSDKDHNA</sequence>
<dbReference type="PANTHER" id="PTHR30160:SF21">
    <property type="entry name" value="LIPOPOLYSACCHARIDE CORE HEPTOSYLTRANSFERASE OPSX"/>
    <property type="match status" value="1"/>
</dbReference>
<dbReference type="GO" id="GO:0008713">
    <property type="term" value="F:ADP-heptose-lipopolysaccharide heptosyltransferase activity"/>
    <property type="evidence" value="ECO:0007669"/>
    <property type="project" value="TreeGrafter"/>
</dbReference>
<comment type="caution">
    <text evidence="3">The sequence shown here is derived from an EMBL/GenBank/DDBJ whole genome shotgun (WGS) entry which is preliminary data.</text>
</comment>
<protein>
    <submittedName>
        <fullName evidence="3">Heptosyltransferase I</fullName>
    </submittedName>
</protein>
<dbReference type="Proteomes" id="UP000294914">
    <property type="component" value="Unassembled WGS sequence"/>
</dbReference>
<dbReference type="Gene3D" id="3.40.50.2000">
    <property type="entry name" value="Glycogen Phosphorylase B"/>
    <property type="match status" value="2"/>
</dbReference>